<dbReference type="Pfam" id="PF01406">
    <property type="entry name" value="tRNA-synt_1e"/>
    <property type="match status" value="1"/>
</dbReference>
<evidence type="ECO:0000313" key="17">
    <source>
        <dbReference type="EMBL" id="ENO74781.1"/>
    </source>
</evidence>
<comment type="similarity">
    <text evidence="3">Belongs to the class-I aminoacyl-tRNA synthetase family.</text>
</comment>
<evidence type="ECO:0000256" key="5">
    <source>
        <dbReference type="ARBA" id="ARBA00012832"/>
    </source>
</evidence>
<dbReference type="Gene3D" id="1.20.120.1910">
    <property type="entry name" value="Cysteine-tRNA ligase, C-terminal anti-codon recognition domain"/>
    <property type="match status" value="1"/>
</dbReference>
<dbReference type="GO" id="GO:0006423">
    <property type="term" value="P:cysteinyl-tRNA aminoacylation"/>
    <property type="evidence" value="ECO:0007669"/>
    <property type="project" value="UniProtKB-UniRule"/>
</dbReference>
<keyword evidence="9" id="KW-0479">Metal-binding</keyword>
<dbReference type="NCBIfam" id="TIGR00435">
    <property type="entry name" value="cysS"/>
    <property type="match status" value="1"/>
</dbReference>
<reference evidence="17 18" key="1">
    <citation type="submission" date="2012-09" db="EMBL/GenBank/DDBJ databases">
        <title>Draft Genome Sequences of 6 Strains from Genus Thauera.</title>
        <authorList>
            <person name="Liu B."/>
            <person name="Shapleigh J.P."/>
            <person name="Frostegard A.H."/>
        </authorList>
    </citation>
    <scope>NUCLEOTIDE SEQUENCE [LARGE SCALE GENOMIC DNA]</scope>
    <source>
        <strain evidence="17 18">S2</strain>
    </source>
</reference>
<keyword evidence="10" id="KW-0547">Nucleotide-binding</keyword>
<dbReference type="FunFam" id="3.40.50.620:FF:000009">
    <property type="entry name" value="Cysteine--tRNA ligase"/>
    <property type="match status" value="1"/>
</dbReference>
<organism evidence="17 18">
    <name type="scientific">Thauera aminoaromatica S2</name>
    <dbReference type="NCBI Taxonomy" id="1234381"/>
    <lineage>
        <taxon>Bacteria</taxon>
        <taxon>Pseudomonadati</taxon>
        <taxon>Pseudomonadota</taxon>
        <taxon>Betaproteobacteria</taxon>
        <taxon>Rhodocyclales</taxon>
        <taxon>Zoogloeaceae</taxon>
        <taxon>Thauera</taxon>
    </lineage>
</organism>
<feature type="domain" description="Cysteinyl-tRNA synthetase class Ia DALR" evidence="16">
    <location>
        <begin position="370"/>
        <end position="425"/>
    </location>
</feature>
<keyword evidence="7" id="KW-0963">Cytoplasm</keyword>
<dbReference type="Proteomes" id="UP000013042">
    <property type="component" value="Unassembled WGS sequence"/>
</dbReference>
<evidence type="ECO:0000256" key="13">
    <source>
        <dbReference type="ARBA" id="ARBA00022917"/>
    </source>
</evidence>
<dbReference type="Pfam" id="PF23493">
    <property type="entry name" value="CysS_C"/>
    <property type="match status" value="1"/>
</dbReference>
<dbReference type="EMBL" id="AMXD01000252">
    <property type="protein sequence ID" value="ENO74781.1"/>
    <property type="molecule type" value="Genomic_DNA"/>
</dbReference>
<dbReference type="GO" id="GO:0005524">
    <property type="term" value="F:ATP binding"/>
    <property type="evidence" value="ECO:0007669"/>
    <property type="project" value="UniProtKB-KW"/>
</dbReference>
<dbReference type="InterPro" id="IPR015803">
    <property type="entry name" value="Cys-tRNA-ligase"/>
</dbReference>
<dbReference type="Gene3D" id="3.40.50.620">
    <property type="entry name" value="HUPs"/>
    <property type="match status" value="1"/>
</dbReference>
<evidence type="ECO:0000256" key="2">
    <source>
        <dbReference type="ARBA" id="ARBA00004496"/>
    </source>
</evidence>
<dbReference type="GO" id="GO:0004817">
    <property type="term" value="F:cysteine-tRNA ligase activity"/>
    <property type="evidence" value="ECO:0007669"/>
    <property type="project" value="UniProtKB-UniRule"/>
</dbReference>
<dbReference type="InterPro" id="IPR056411">
    <property type="entry name" value="CysS_C"/>
</dbReference>
<comment type="caution">
    <text evidence="17">The sequence shown here is derived from an EMBL/GenBank/DDBJ whole genome shotgun (WGS) entry which is preliminary data.</text>
</comment>
<sequence>PPLTIEPPPAFRLRPASSNDPPAPMLSIYNTLSRSKEAFTPIEPGKVRMYVCGMTVYDFCHLGHARVMVVFDMVARWLRASGLDVTYVRNITDIDDKIIRRAQENGESIRQLTDRFIAAMHEDADALGVLRPDHEPRATDYVAQMQSLISRLEQKGLAYVAGNRDVCYAVRKFDGYGKLSGKSLDELRAGERVDVAQDKNDPLDFVLWKHAKVEEPGEVKWASPWGEGRPGWHIECSAMSSDLLGDHFDIHGGGMDLQFPHHENEIAQSEGAHGHAFVNYWMHNGFVRVDDEKMSKSLGNFFTIREVLQKYDPEVVRFFILRAHYRSALNYSDAHLEDARNALTRLYTALKNVPVAGEPVVDWSEPFAQRLRAAMDDDFNTAEAVAVLFELANEVNRSAAPALAAQLKALGGVLGLLGREPQAFLQAGAPDADGLDADAIEAKIAERAAAKKAKNFAEADRIRAELTEAGVILEDGPGGTTWRRA</sequence>
<evidence type="ECO:0000259" key="16">
    <source>
        <dbReference type="SMART" id="SM00840"/>
    </source>
</evidence>
<dbReference type="InterPro" id="IPR009080">
    <property type="entry name" value="tRNAsynth_Ia_anticodon-bd"/>
</dbReference>
<dbReference type="SMART" id="SM00840">
    <property type="entry name" value="DALR_2"/>
    <property type="match status" value="1"/>
</dbReference>
<dbReference type="CDD" id="cd07963">
    <property type="entry name" value="Anticodon_Ia_Cys"/>
    <property type="match status" value="1"/>
</dbReference>
<evidence type="ECO:0000256" key="11">
    <source>
        <dbReference type="ARBA" id="ARBA00022833"/>
    </source>
</evidence>
<name>N6WZI2_THASP</name>
<dbReference type="SUPFAM" id="SSF52374">
    <property type="entry name" value="Nucleotidylyl transferase"/>
    <property type="match status" value="1"/>
</dbReference>
<evidence type="ECO:0000256" key="3">
    <source>
        <dbReference type="ARBA" id="ARBA00005594"/>
    </source>
</evidence>
<comment type="cofactor">
    <cofactor evidence="1">
        <name>Zn(2+)</name>
        <dbReference type="ChEBI" id="CHEBI:29105"/>
    </cofactor>
</comment>
<evidence type="ECO:0000256" key="8">
    <source>
        <dbReference type="ARBA" id="ARBA00022598"/>
    </source>
</evidence>
<dbReference type="InterPro" id="IPR024909">
    <property type="entry name" value="Cys-tRNA/MSH_ligase"/>
</dbReference>
<dbReference type="AlphaFoldDB" id="N6WZI2"/>
<evidence type="ECO:0000256" key="14">
    <source>
        <dbReference type="ARBA" id="ARBA00023146"/>
    </source>
</evidence>
<dbReference type="SUPFAM" id="SSF47323">
    <property type="entry name" value="Anticodon-binding domain of a subclass of class I aminoacyl-tRNA synthetases"/>
    <property type="match status" value="1"/>
</dbReference>
<evidence type="ECO:0000256" key="10">
    <source>
        <dbReference type="ARBA" id="ARBA00022741"/>
    </source>
</evidence>
<dbReference type="PANTHER" id="PTHR10890">
    <property type="entry name" value="CYSTEINYL-TRNA SYNTHETASE"/>
    <property type="match status" value="1"/>
</dbReference>
<feature type="non-terminal residue" evidence="17">
    <location>
        <position position="1"/>
    </location>
</feature>
<evidence type="ECO:0000256" key="4">
    <source>
        <dbReference type="ARBA" id="ARBA00011245"/>
    </source>
</evidence>
<keyword evidence="13" id="KW-0648">Protein biosynthesis</keyword>
<evidence type="ECO:0000256" key="9">
    <source>
        <dbReference type="ARBA" id="ARBA00022723"/>
    </source>
</evidence>
<keyword evidence="14" id="KW-0030">Aminoacyl-tRNA synthetase</keyword>
<accession>N6WZI2</accession>
<dbReference type="CDD" id="cd00672">
    <property type="entry name" value="CysRS_core"/>
    <property type="match status" value="1"/>
</dbReference>
<dbReference type="Pfam" id="PF09190">
    <property type="entry name" value="DALR_2"/>
    <property type="match status" value="1"/>
</dbReference>
<comment type="subcellular location">
    <subcellularLocation>
        <location evidence="2">Cytoplasm</location>
    </subcellularLocation>
</comment>
<dbReference type="PRINTS" id="PR00983">
    <property type="entry name" value="TRNASYNTHCYS"/>
</dbReference>
<dbReference type="InterPro" id="IPR032678">
    <property type="entry name" value="tRNA-synt_1_cat_dom"/>
</dbReference>
<dbReference type="InterPro" id="IPR015273">
    <property type="entry name" value="Cys-tRNA-synt_Ia_DALR"/>
</dbReference>
<dbReference type="HAMAP" id="MF_00041">
    <property type="entry name" value="Cys_tRNA_synth"/>
    <property type="match status" value="1"/>
</dbReference>
<proteinExistence type="inferred from homology"/>
<comment type="subunit">
    <text evidence="4">Monomer.</text>
</comment>
<keyword evidence="12" id="KW-0067">ATP-binding</keyword>
<evidence type="ECO:0000256" key="12">
    <source>
        <dbReference type="ARBA" id="ARBA00022840"/>
    </source>
</evidence>
<evidence type="ECO:0000256" key="6">
    <source>
        <dbReference type="ARBA" id="ARBA00014738"/>
    </source>
</evidence>
<evidence type="ECO:0000256" key="7">
    <source>
        <dbReference type="ARBA" id="ARBA00022490"/>
    </source>
</evidence>
<dbReference type="InterPro" id="IPR014729">
    <property type="entry name" value="Rossmann-like_a/b/a_fold"/>
</dbReference>
<keyword evidence="8 17" id="KW-0436">Ligase</keyword>
<dbReference type="GO" id="GO:0005829">
    <property type="term" value="C:cytosol"/>
    <property type="evidence" value="ECO:0007669"/>
    <property type="project" value="TreeGrafter"/>
</dbReference>
<protein>
    <recommendedName>
        <fullName evidence="6 15">Cysteine--tRNA ligase</fullName>
        <ecNumber evidence="5 15">6.1.1.16</ecNumber>
    </recommendedName>
</protein>
<evidence type="ECO:0000313" key="18">
    <source>
        <dbReference type="Proteomes" id="UP000013042"/>
    </source>
</evidence>
<dbReference type="PANTHER" id="PTHR10890:SF3">
    <property type="entry name" value="CYSTEINE--TRNA LIGASE, CYTOPLASMIC"/>
    <property type="match status" value="1"/>
</dbReference>
<gene>
    <name evidence="17" type="primary">cysS</name>
    <name evidence="17" type="ORF">C665_19584</name>
</gene>
<evidence type="ECO:0000256" key="1">
    <source>
        <dbReference type="ARBA" id="ARBA00001947"/>
    </source>
</evidence>
<evidence type="ECO:0000256" key="15">
    <source>
        <dbReference type="NCBIfam" id="TIGR00435"/>
    </source>
</evidence>
<dbReference type="GO" id="GO:0046872">
    <property type="term" value="F:metal ion binding"/>
    <property type="evidence" value="ECO:0007669"/>
    <property type="project" value="UniProtKB-KW"/>
</dbReference>
<keyword evidence="11" id="KW-0862">Zinc</keyword>
<dbReference type="EC" id="6.1.1.16" evidence="5 15"/>